<dbReference type="GeneID" id="85440954"/>
<sequence>MQLNVATQENICVSEWTDKCYCKLTAYIQSGHFRAKPQRIESGLFPQPVIVRSSRRSWAVAACARRCWLSKLHCKVRHGNLLEGGVLKKTEAETAVCSLAQALSTKRNSIRPGGVGSDGKRLTEGYLPLSELDEDRYPSCGRRPTLAARSPKPPGHYVVISFGIFTTHIDF</sequence>
<dbReference type="Proteomes" id="UP001230504">
    <property type="component" value="Unassembled WGS sequence"/>
</dbReference>
<evidence type="ECO:0000313" key="1">
    <source>
        <dbReference type="EMBL" id="KAK1598767.1"/>
    </source>
</evidence>
<keyword evidence="2" id="KW-1185">Reference proteome</keyword>
<organism evidence="1 2">
    <name type="scientific">Colletotrichum navitas</name>
    <dbReference type="NCBI Taxonomy" id="681940"/>
    <lineage>
        <taxon>Eukaryota</taxon>
        <taxon>Fungi</taxon>
        <taxon>Dikarya</taxon>
        <taxon>Ascomycota</taxon>
        <taxon>Pezizomycotina</taxon>
        <taxon>Sordariomycetes</taxon>
        <taxon>Hypocreomycetidae</taxon>
        <taxon>Glomerellales</taxon>
        <taxon>Glomerellaceae</taxon>
        <taxon>Colletotrichum</taxon>
        <taxon>Colletotrichum graminicola species complex</taxon>
    </lineage>
</organism>
<accession>A0AAD8QBR7</accession>
<dbReference type="EMBL" id="JAHLJV010000004">
    <property type="protein sequence ID" value="KAK1598767.1"/>
    <property type="molecule type" value="Genomic_DNA"/>
</dbReference>
<name>A0AAD8QBR7_9PEZI</name>
<evidence type="ECO:0000313" key="2">
    <source>
        <dbReference type="Proteomes" id="UP001230504"/>
    </source>
</evidence>
<protein>
    <submittedName>
        <fullName evidence="1">Uncharacterized protein</fullName>
    </submittedName>
</protein>
<dbReference type="RefSeq" id="XP_060419444.1">
    <property type="nucleotide sequence ID" value="XM_060556714.1"/>
</dbReference>
<dbReference type="AlphaFoldDB" id="A0AAD8QBR7"/>
<reference evidence="1" key="1">
    <citation type="submission" date="2021-06" db="EMBL/GenBank/DDBJ databases">
        <title>Comparative genomics, transcriptomics and evolutionary studies reveal genomic signatures of adaptation to plant cell wall in hemibiotrophic fungi.</title>
        <authorList>
            <consortium name="DOE Joint Genome Institute"/>
            <person name="Baroncelli R."/>
            <person name="Diaz J.F."/>
            <person name="Benocci T."/>
            <person name="Peng M."/>
            <person name="Battaglia E."/>
            <person name="Haridas S."/>
            <person name="Andreopoulos W."/>
            <person name="Labutti K."/>
            <person name="Pangilinan J."/>
            <person name="Floch G.L."/>
            <person name="Makela M.R."/>
            <person name="Henrissat B."/>
            <person name="Grigoriev I.V."/>
            <person name="Crouch J.A."/>
            <person name="De Vries R.P."/>
            <person name="Sukno S.A."/>
            <person name="Thon M.R."/>
        </authorList>
    </citation>
    <scope>NUCLEOTIDE SEQUENCE</scope>
    <source>
        <strain evidence="1">CBS 125086</strain>
    </source>
</reference>
<proteinExistence type="predicted"/>
<comment type="caution">
    <text evidence="1">The sequence shown here is derived from an EMBL/GenBank/DDBJ whole genome shotgun (WGS) entry which is preliminary data.</text>
</comment>
<gene>
    <name evidence="1" type="ORF">LY79DRAFT_538155</name>
</gene>